<keyword evidence="1" id="KW-0479">Metal-binding</keyword>
<gene>
    <name evidence="4" type="ORF">RN001_004802</name>
</gene>
<name>A0AAN7PC34_9COLE</name>
<sequence>MYHCVTPSTSTMPMGYDAPRRQNYGVTRRLSSGEGTVIPSKRRRYNYYRLESESSHASGGDTETTESIYSHQGYETELVMDTPDTESKSELSDSDEDLEIEYEVQSLSENENAPVGSDSSSGAEVTVAGAITAVICEPSLEPSLTDGEDSDNSSLAEIQIQRTNYDACMQCKLRNDNPLFRYCKKCFQVRKTFFPPRPRGFKKKIRKSKDRLIHNQKVTNLPDLTKEDDIKGIKSSSSESNLEEKENLNSPLLECKELCIMCNAEPKNCIFLHGCTAHMCCCYKCALKSWKLNKKCPACNRKANNVVKVFVV</sequence>
<evidence type="ECO:0000313" key="5">
    <source>
        <dbReference type="Proteomes" id="UP001353858"/>
    </source>
</evidence>
<dbReference type="CDD" id="cd16646">
    <property type="entry name" value="mRING-HC-C2H2C4_MDM2-like"/>
    <property type="match status" value="1"/>
</dbReference>
<proteinExistence type="predicted"/>
<dbReference type="GO" id="GO:0043066">
    <property type="term" value="P:negative regulation of apoptotic process"/>
    <property type="evidence" value="ECO:0007669"/>
    <property type="project" value="TreeGrafter"/>
</dbReference>
<evidence type="ECO:0000256" key="2">
    <source>
        <dbReference type="ARBA" id="ARBA00022771"/>
    </source>
</evidence>
<protein>
    <submittedName>
        <fullName evidence="4">Uncharacterized protein</fullName>
    </submittedName>
</protein>
<dbReference type="EMBL" id="JARPUR010000002">
    <property type="protein sequence ID" value="KAK4881483.1"/>
    <property type="molecule type" value="Genomic_DNA"/>
</dbReference>
<comment type="caution">
    <text evidence="4">The sequence shown here is derived from an EMBL/GenBank/DDBJ whole genome shotgun (WGS) entry which is preliminary data.</text>
</comment>
<keyword evidence="5" id="KW-1185">Reference proteome</keyword>
<dbReference type="SUPFAM" id="SSF90209">
    <property type="entry name" value="Ran binding protein zinc finger-like"/>
    <property type="match status" value="1"/>
</dbReference>
<dbReference type="GO" id="GO:0061630">
    <property type="term" value="F:ubiquitin protein ligase activity"/>
    <property type="evidence" value="ECO:0007669"/>
    <property type="project" value="TreeGrafter"/>
</dbReference>
<keyword evidence="2" id="KW-0863">Zinc-finger</keyword>
<dbReference type="PANTHER" id="PTHR46858">
    <property type="entry name" value="OS05G0521000 PROTEIN"/>
    <property type="match status" value="1"/>
</dbReference>
<dbReference type="GO" id="GO:0010468">
    <property type="term" value="P:regulation of gene expression"/>
    <property type="evidence" value="ECO:0007669"/>
    <property type="project" value="TreeGrafter"/>
</dbReference>
<dbReference type="InterPro" id="IPR036443">
    <property type="entry name" value="Znf_RanBP2_sf"/>
</dbReference>
<accession>A0AAN7PC34</accession>
<dbReference type="InterPro" id="IPR013083">
    <property type="entry name" value="Znf_RING/FYVE/PHD"/>
</dbReference>
<evidence type="ECO:0000313" key="4">
    <source>
        <dbReference type="EMBL" id="KAK4881483.1"/>
    </source>
</evidence>
<reference evidence="5" key="1">
    <citation type="submission" date="2023-01" db="EMBL/GenBank/DDBJ databases">
        <title>Key to firefly adult light organ development and bioluminescence: homeobox transcription factors regulate luciferase expression and transportation to peroxisome.</title>
        <authorList>
            <person name="Fu X."/>
        </authorList>
    </citation>
    <scope>NUCLEOTIDE SEQUENCE [LARGE SCALE GENOMIC DNA]</scope>
</reference>
<keyword evidence="3" id="KW-0862">Zinc</keyword>
<dbReference type="Proteomes" id="UP001353858">
    <property type="component" value="Unassembled WGS sequence"/>
</dbReference>
<evidence type="ECO:0000256" key="1">
    <source>
        <dbReference type="ARBA" id="ARBA00022723"/>
    </source>
</evidence>
<dbReference type="Gene3D" id="2.30.30.380">
    <property type="entry name" value="Zn-finger domain of Sec23/24"/>
    <property type="match status" value="1"/>
</dbReference>
<organism evidence="4 5">
    <name type="scientific">Aquatica leii</name>
    <dbReference type="NCBI Taxonomy" id="1421715"/>
    <lineage>
        <taxon>Eukaryota</taxon>
        <taxon>Metazoa</taxon>
        <taxon>Ecdysozoa</taxon>
        <taxon>Arthropoda</taxon>
        <taxon>Hexapoda</taxon>
        <taxon>Insecta</taxon>
        <taxon>Pterygota</taxon>
        <taxon>Neoptera</taxon>
        <taxon>Endopterygota</taxon>
        <taxon>Coleoptera</taxon>
        <taxon>Polyphaga</taxon>
        <taxon>Elateriformia</taxon>
        <taxon>Elateroidea</taxon>
        <taxon>Lampyridae</taxon>
        <taxon>Luciolinae</taxon>
        <taxon>Aquatica</taxon>
    </lineage>
</organism>
<dbReference type="AlphaFoldDB" id="A0AAN7PC34"/>
<dbReference type="GO" id="GO:0016567">
    <property type="term" value="P:protein ubiquitination"/>
    <property type="evidence" value="ECO:0007669"/>
    <property type="project" value="TreeGrafter"/>
</dbReference>
<dbReference type="GO" id="GO:0008270">
    <property type="term" value="F:zinc ion binding"/>
    <property type="evidence" value="ECO:0007669"/>
    <property type="project" value="UniProtKB-KW"/>
</dbReference>
<dbReference type="Gene3D" id="3.30.40.10">
    <property type="entry name" value="Zinc/RING finger domain, C3HC4 (zinc finger)"/>
    <property type="match status" value="1"/>
</dbReference>
<dbReference type="PANTHER" id="PTHR46858:SF5">
    <property type="entry name" value="E3 UBIQUITIN-PROTEIN LIGASE APD1-RELATED"/>
    <property type="match status" value="1"/>
</dbReference>
<evidence type="ECO:0000256" key="3">
    <source>
        <dbReference type="ARBA" id="ARBA00022833"/>
    </source>
</evidence>